<proteinExistence type="predicted"/>
<evidence type="ECO:0000313" key="2">
    <source>
        <dbReference type="Proteomes" id="UP001163603"/>
    </source>
</evidence>
<comment type="caution">
    <text evidence="1">The sequence shown here is derived from an EMBL/GenBank/DDBJ whole genome shotgun (WGS) entry which is preliminary data.</text>
</comment>
<dbReference type="EMBL" id="CM047750">
    <property type="protein sequence ID" value="KAJ0007138.1"/>
    <property type="molecule type" value="Genomic_DNA"/>
</dbReference>
<keyword evidence="2" id="KW-1185">Reference proteome</keyword>
<accession>A0ACC0X0J3</accession>
<evidence type="ECO:0000313" key="1">
    <source>
        <dbReference type="EMBL" id="KAJ0007138.1"/>
    </source>
</evidence>
<dbReference type="Proteomes" id="UP001163603">
    <property type="component" value="Chromosome 15"/>
</dbReference>
<name>A0ACC0X0J3_9ROSI</name>
<sequence>MCTSVCVFGLWYPSKRVPLL</sequence>
<reference evidence="2" key="1">
    <citation type="journal article" date="2023" name="G3 (Bethesda)">
        <title>Genome assembly and association tests identify interacting loci associated with vigor, precocity, and sex in interspecific pistachio rootstocks.</title>
        <authorList>
            <person name="Palmer W."/>
            <person name="Jacygrad E."/>
            <person name="Sagayaradj S."/>
            <person name="Cavanaugh K."/>
            <person name="Han R."/>
            <person name="Bertier L."/>
            <person name="Beede B."/>
            <person name="Kafkas S."/>
            <person name="Golino D."/>
            <person name="Preece J."/>
            <person name="Michelmore R."/>
        </authorList>
    </citation>
    <scope>NUCLEOTIDE SEQUENCE [LARGE SCALE GENOMIC DNA]</scope>
</reference>
<gene>
    <name evidence="1" type="ORF">Pint_30485</name>
</gene>
<protein>
    <submittedName>
        <fullName evidence="1">Uncharacterized protein</fullName>
    </submittedName>
</protein>
<organism evidence="1 2">
    <name type="scientific">Pistacia integerrima</name>
    <dbReference type="NCBI Taxonomy" id="434235"/>
    <lineage>
        <taxon>Eukaryota</taxon>
        <taxon>Viridiplantae</taxon>
        <taxon>Streptophyta</taxon>
        <taxon>Embryophyta</taxon>
        <taxon>Tracheophyta</taxon>
        <taxon>Spermatophyta</taxon>
        <taxon>Magnoliopsida</taxon>
        <taxon>eudicotyledons</taxon>
        <taxon>Gunneridae</taxon>
        <taxon>Pentapetalae</taxon>
        <taxon>rosids</taxon>
        <taxon>malvids</taxon>
        <taxon>Sapindales</taxon>
        <taxon>Anacardiaceae</taxon>
        <taxon>Pistacia</taxon>
    </lineage>
</organism>